<proteinExistence type="predicted"/>
<organism evidence="1 3">
    <name type="scientific">Smittium culicis</name>
    <dbReference type="NCBI Taxonomy" id="133412"/>
    <lineage>
        <taxon>Eukaryota</taxon>
        <taxon>Fungi</taxon>
        <taxon>Fungi incertae sedis</taxon>
        <taxon>Zoopagomycota</taxon>
        <taxon>Kickxellomycotina</taxon>
        <taxon>Harpellomycetes</taxon>
        <taxon>Harpellales</taxon>
        <taxon>Legeriomycetaceae</taxon>
        <taxon>Smittium</taxon>
    </lineage>
</organism>
<sequence>MIDQEDTNHVYISQDQVKELSDMVKELFREKGRKAEPEDPYLTTRIPLTDLVVYLELIEALPSIEEDFLRIPLTEEERKESIHSFPRSSLMKYLLPPMSDSDLAAVKKADTILHGIQVALDEATLPINFYVYHRIQENPQVNYDDPHILFTSIMRVLFSDIASTVTEGRLDNLNKSTELARKSHQLVELDTKPLMNQENLDALIARKRPKKRYRIHKLFRGRRQYGTQYGTSSKPDQKLTAEAAPQTTFHDLESIMRKIM</sequence>
<protein>
    <submittedName>
        <fullName evidence="1">Uncharacterized protein</fullName>
    </submittedName>
</protein>
<dbReference type="EMBL" id="LSSN01001326">
    <property type="protein sequence ID" value="OMJ20097.1"/>
    <property type="molecule type" value="Genomic_DNA"/>
</dbReference>
<dbReference type="EMBL" id="LSSN01003900">
    <property type="protein sequence ID" value="OMJ12581.1"/>
    <property type="molecule type" value="Genomic_DNA"/>
</dbReference>
<dbReference type="Proteomes" id="UP000187283">
    <property type="component" value="Unassembled WGS sequence"/>
</dbReference>
<dbReference type="AlphaFoldDB" id="A0A1R1XD61"/>
<accession>A0A1R1XD61</accession>
<evidence type="ECO:0000313" key="1">
    <source>
        <dbReference type="EMBL" id="OMJ12581.1"/>
    </source>
</evidence>
<keyword evidence="3" id="KW-1185">Reference proteome</keyword>
<name>A0A1R1XD61_9FUNG</name>
<evidence type="ECO:0000313" key="3">
    <source>
        <dbReference type="Proteomes" id="UP000187283"/>
    </source>
</evidence>
<evidence type="ECO:0000313" key="2">
    <source>
        <dbReference type="EMBL" id="OMJ20097.1"/>
    </source>
</evidence>
<gene>
    <name evidence="2" type="ORF">AYI70_g4328</name>
    <name evidence="1" type="ORF">AYI70_g9020</name>
</gene>
<reference evidence="1 3" key="1">
    <citation type="submission" date="2017-01" db="EMBL/GenBank/DDBJ databases">
        <authorList>
            <person name="Mah S.A."/>
            <person name="Swanson W.J."/>
            <person name="Moy G.W."/>
            <person name="Vacquier V.D."/>
        </authorList>
    </citation>
    <scope>NUCLEOTIDE SEQUENCE [LARGE SCALE GENOMIC DNA]</scope>
    <source>
        <strain evidence="1 3">GSMNP</strain>
    </source>
</reference>
<comment type="caution">
    <text evidence="1">The sequence shown here is derived from an EMBL/GenBank/DDBJ whole genome shotgun (WGS) entry which is preliminary data.</text>
</comment>
<dbReference type="OrthoDB" id="5545891at2759"/>